<feature type="region of interest" description="Disordered" evidence="1">
    <location>
        <begin position="30"/>
        <end position="83"/>
    </location>
</feature>
<dbReference type="AlphaFoldDB" id="A0AAE1AZ59"/>
<evidence type="ECO:0000313" key="2">
    <source>
        <dbReference type="EMBL" id="KAK3796763.1"/>
    </source>
</evidence>
<evidence type="ECO:0000313" key="3">
    <source>
        <dbReference type="Proteomes" id="UP001283361"/>
    </source>
</evidence>
<reference evidence="2" key="1">
    <citation type="journal article" date="2023" name="G3 (Bethesda)">
        <title>A reference genome for the long-term kleptoplast-retaining sea slug Elysia crispata morphotype clarki.</title>
        <authorList>
            <person name="Eastman K.E."/>
            <person name="Pendleton A.L."/>
            <person name="Shaikh M.A."/>
            <person name="Suttiyut T."/>
            <person name="Ogas R."/>
            <person name="Tomko P."/>
            <person name="Gavelis G."/>
            <person name="Widhalm J.R."/>
            <person name="Wisecaver J.H."/>
        </authorList>
    </citation>
    <scope>NUCLEOTIDE SEQUENCE</scope>
    <source>
        <strain evidence="2">ECLA1</strain>
    </source>
</reference>
<proteinExistence type="predicted"/>
<gene>
    <name evidence="2" type="ORF">RRG08_045770</name>
</gene>
<organism evidence="2 3">
    <name type="scientific">Elysia crispata</name>
    <name type="common">lettuce slug</name>
    <dbReference type="NCBI Taxonomy" id="231223"/>
    <lineage>
        <taxon>Eukaryota</taxon>
        <taxon>Metazoa</taxon>
        <taxon>Spiralia</taxon>
        <taxon>Lophotrochozoa</taxon>
        <taxon>Mollusca</taxon>
        <taxon>Gastropoda</taxon>
        <taxon>Heterobranchia</taxon>
        <taxon>Euthyneura</taxon>
        <taxon>Panpulmonata</taxon>
        <taxon>Sacoglossa</taxon>
        <taxon>Placobranchoidea</taxon>
        <taxon>Plakobranchidae</taxon>
        <taxon>Elysia</taxon>
    </lineage>
</organism>
<comment type="caution">
    <text evidence="2">The sequence shown here is derived from an EMBL/GenBank/DDBJ whole genome shotgun (WGS) entry which is preliminary data.</text>
</comment>
<name>A0AAE1AZ59_9GAST</name>
<sequence>MRPKLAGDKSRNQPPGLSLTVQIRYTMSYSNPQTTEASSSGGNELGFSPTTASCTGQTGCIPLDQNGTRAPKGSQGTATSRPERTAQLFYAGLGARNSTLHVKKPSLWTSQSHPRGRPILICAGLG</sequence>
<accession>A0AAE1AZ59</accession>
<evidence type="ECO:0000256" key="1">
    <source>
        <dbReference type="SAM" id="MobiDB-lite"/>
    </source>
</evidence>
<dbReference type="Proteomes" id="UP001283361">
    <property type="component" value="Unassembled WGS sequence"/>
</dbReference>
<protein>
    <submittedName>
        <fullName evidence="2">Uncharacterized protein</fullName>
    </submittedName>
</protein>
<dbReference type="EMBL" id="JAWDGP010000847">
    <property type="protein sequence ID" value="KAK3796763.1"/>
    <property type="molecule type" value="Genomic_DNA"/>
</dbReference>
<keyword evidence="3" id="KW-1185">Reference proteome</keyword>
<feature type="compositionally biased region" description="Polar residues" evidence="1">
    <location>
        <begin position="30"/>
        <end position="58"/>
    </location>
</feature>